<dbReference type="EMBL" id="LXQA010041766">
    <property type="protein sequence ID" value="MCH99933.1"/>
    <property type="molecule type" value="Genomic_DNA"/>
</dbReference>
<sequence>MGSMEDIGWRWELTWRRNFFLREVSSYHEFLAVIGGFQLIDREDSWRWRSDPDEGYTAKSAYQIRISRHRHGNQPNQLQQFVFNNIWKSAAPSKVIAFSWQLMLDRIPTKQNLALRGVQTGNDMMCMFCNMKVETSVHLFLHCDFAAKIWYKITRWIGQELLLPPSLGHSFSLLIGCGAGKR</sequence>
<keyword evidence="3" id="KW-1185">Reference proteome</keyword>
<dbReference type="PANTHER" id="PTHR36617">
    <property type="entry name" value="PROTEIN, PUTATIVE-RELATED"/>
    <property type="match status" value="1"/>
</dbReference>
<dbReference type="AlphaFoldDB" id="A0A392NKL7"/>
<evidence type="ECO:0000313" key="2">
    <source>
        <dbReference type="EMBL" id="MCH99933.1"/>
    </source>
</evidence>
<evidence type="ECO:0000313" key="3">
    <source>
        <dbReference type="Proteomes" id="UP000265520"/>
    </source>
</evidence>
<proteinExistence type="predicted"/>
<accession>A0A392NKL7</accession>
<comment type="caution">
    <text evidence="2">The sequence shown here is derived from an EMBL/GenBank/DDBJ whole genome shotgun (WGS) entry which is preliminary data.</text>
</comment>
<dbReference type="PANTHER" id="PTHR36617:SF16">
    <property type="entry name" value="OS04G0516500 PROTEIN"/>
    <property type="match status" value="1"/>
</dbReference>
<reference evidence="2 3" key="1">
    <citation type="journal article" date="2018" name="Front. Plant Sci.">
        <title>Red Clover (Trifolium pratense) and Zigzag Clover (T. medium) - A Picture of Genomic Similarities and Differences.</title>
        <authorList>
            <person name="Dluhosova J."/>
            <person name="Istvanek J."/>
            <person name="Nedelnik J."/>
            <person name="Repkova J."/>
        </authorList>
    </citation>
    <scope>NUCLEOTIDE SEQUENCE [LARGE SCALE GENOMIC DNA]</scope>
    <source>
        <strain evidence="3">cv. 10/8</strain>
        <tissue evidence="2">Leaf</tissue>
    </source>
</reference>
<gene>
    <name evidence="2" type="ORF">A2U01_0020948</name>
</gene>
<organism evidence="2 3">
    <name type="scientific">Trifolium medium</name>
    <dbReference type="NCBI Taxonomy" id="97028"/>
    <lineage>
        <taxon>Eukaryota</taxon>
        <taxon>Viridiplantae</taxon>
        <taxon>Streptophyta</taxon>
        <taxon>Embryophyta</taxon>
        <taxon>Tracheophyta</taxon>
        <taxon>Spermatophyta</taxon>
        <taxon>Magnoliopsida</taxon>
        <taxon>eudicotyledons</taxon>
        <taxon>Gunneridae</taxon>
        <taxon>Pentapetalae</taxon>
        <taxon>rosids</taxon>
        <taxon>fabids</taxon>
        <taxon>Fabales</taxon>
        <taxon>Fabaceae</taxon>
        <taxon>Papilionoideae</taxon>
        <taxon>50 kb inversion clade</taxon>
        <taxon>NPAAA clade</taxon>
        <taxon>Hologalegina</taxon>
        <taxon>IRL clade</taxon>
        <taxon>Trifolieae</taxon>
        <taxon>Trifolium</taxon>
    </lineage>
</organism>
<name>A0A392NKL7_9FABA</name>
<feature type="domain" description="Reverse transcriptase zinc-binding" evidence="1">
    <location>
        <begin position="56"/>
        <end position="150"/>
    </location>
</feature>
<dbReference type="Pfam" id="PF13966">
    <property type="entry name" value="zf-RVT"/>
    <property type="match status" value="1"/>
</dbReference>
<evidence type="ECO:0000259" key="1">
    <source>
        <dbReference type="Pfam" id="PF13966"/>
    </source>
</evidence>
<feature type="non-terminal residue" evidence="2">
    <location>
        <position position="182"/>
    </location>
</feature>
<dbReference type="InterPro" id="IPR026960">
    <property type="entry name" value="RVT-Znf"/>
</dbReference>
<dbReference type="Proteomes" id="UP000265520">
    <property type="component" value="Unassembled WGS sequence"/>
</dbReference>
<protein>
    <submittedName>
        <fullName evidence="2">Putative ribonuclease H protein</fullName>
    </submittedName>
</protein>